<evidence type="ECO:0000256" key="4">
    <source>
        <dbReference type="ARBA" id="ARBA00023163"/>
    </source>
</evidence>
<keyword evidence="8" id="KW-1185">Reference proteome</keyword>
<dbReference type="RefSeq" id="WP_151537967.1">
    <property type="nucleotide sequence ID" value="NZ_WBMR01000002.1"/>
</dbReference>
<evidence type="ECO:0000259" key="6">
    <source>
        <dbReference type="Pfam" id="PF08281"/>
    </source>
</evidence>
<evidence type="ECO:0000259" key="5">
    <source>
        <dbReference type="Pfam" id="PF04542"/>
    </source>
</evidence>
<dbReference type="InterPro" id="IPR014284">
    <property type="entry name" value="RNA_pol_sigma-70_dom"/>
</dbReference>
<comment type="similarity">
    <text evidence="1">Belongs to the sigma-70 factor family. ECF subfamily.</text>
</comment>
<dbReference type="Proteomes" id="UP000483004">
    <property type="component" value="Unassembled WGS sequence"/>
</dbReference>
<dbReference type="InterPro" id="IPR007627">
    <property type="entry name" value="RNA_pol_sigma70_r2"/>
</dbReference>
<dbReference type="Gene3D" id="1.10.10.10">
    <property type="entry name" value="Winged helix-like DNA-binding domain superfamily/Winged helix DNA-binding domain"/>
    <property type="match status" value="1"/>
</dbReference>
<evidence type="ECO:0000256" key="3">
    <source>
        <dbReference type="ARBA" id="ARBA00023082"/>
    </source>
</evidence>
<dbReference type="SUPFAM" id="SSF88946">
    <property type="entry name" value="Sigma2 domain of RNA polymerase sigma factors"/>
    <property type="match status" value="1"/>
</dbReference>
<keyword evidence="4" id="KW-0804">Transcription</keyword>
<dbReference type="Pfam" id="PF04542">
    <property type="entry name" value="Sigma70_r2"/>
    <property type="match status" value="1"/>
</dbReference>
<dbReference type="InterPro" id="IPR013325">
    <property type="entry name" value="RNA_pol_sigma_r2"/>
</dbReference>
<keyword evidence="2" id="KW-0805">Transcription regulation</keyword>
<dbReference type="Gene3D" id="1.10.1740.10">
    <property type="match status" value="1"/>
</dbReference>
<dbReference type="InterPro" id="IPR013249">
    <property type="entry name" value="RNA_pol_sigma70_r4_t2"/>
</dbReference>
<comment type="caution">
    <text evidence="7">The sequence shown here is derived from an EMBL/GenBank/DDBJ whole genome shotgun (WGS) entry which is preliminary data.</text>
</comment>
<dbReference type="GO" id="GO:0006352">
    <property type="term" value="P:DNA-templated transcription initiation"/>
    <property type="evidence" value="ECO:0007669"/>
    <property type="project" value="InterPro"/>
</dbReference>
<dbReference type="SUPFAM" id="SSF88659">
    <property type="entry name" value="Sigma3 and sigma4 domains of RNA polymerase sigma factors"/>
    <property type="match status" value="1"/>
</dbReference>
<dbReference type="GO" id="GO:0003677">
    <property type="term" value="F:DNA binding"/>
    <property type="evidence" value="ECO:0007669"/>
    <property type="project" value="InterPro"/>
</dbReference>
<dbReference type="Pfam" id="PF08281">
    <property type="entry name" value="Sigma70_r4_2"/>
    <property type="match status" value="1"/>
</dbReference>
<dbReference type="InterPro" id="IPR013324">
    <property type="entry name" value="RNA_pol_sigma_r3/r4-like"/>
</dbReference>
<dbReference type="PANTHER" id="PTHR30173:SF36">
    <property type="entry name" value="ECF RNA POLYMERASE SIGMA FACTOR SIGJ"/>
    <property type="match status" value="1"/>
</dbReference>
<reference evidence="7 8" key="1">
    <citation type="submission" date="2019-09" db="EMBL/GenBank/DDBJ databases">
        <title>Actinomadura physcomitrii sp. nov., a novel actinomycete isolated from moss [Physcomitrium sphaericum (Ludw) Fuernr].</title>
        <authorList>
            <person name="Liu C."/>
            <person name="Zhuang X."/>
        </authorList>
    </citation>
    <scope>NUCLEOTIDE SEQUENCE [LARGE SCALE GENOMIC DNA]</scope>
    <source>
        <strain evidence="7 8">CYP1-1B</strain>
    </source>
</reference>
<evidence type="ECO:0000256" key="1">
    <source>
        <dbReference type="ARBA" id="ARBA00010641"/>
    </source>
</evidence>
<dbReference type="InterPro" id="IPR052704">
    <property type="entry name" value="ECF_Sigma-70_Domain"/>
</dbReference>
<accession>A0A6L3W4U2</accession>
<feature type="domain" description="RNA polymerase sigma-70 region 2" evidence="5">
    <location>
        <begin position="7"/>
        <end position="71"/>
    </location>
</feature>
<dbReference type="PANTHER" id="PTHR30173">
    <property type="entry name" value="SIGMA 19 FACTOR"/>
    <property type="match status" value="1"/>
</dbReference>
<proteinExistence type="inferred from homology"/>
<dbReference type="EMBL" id="WBMR01000002">
    <property type="protein sequence ID" value="KAB2389939.1"/>
    <property type="molecule type" value="Genomic_DNA"/>
</dbReference>
<organism evidence="7 8">
    <name type="scientific">Actinomadura montaniterrae</name>
    <dbReference type="NCBI Taxonomy" id="1803903"/>
    <lineage>
        <taxon>Bacteria</taxon>
        <taxon>Bacillati</taxon>
        <taxon>Actinomycetota</taxon>
        <taxon>Actinomycetes</taxon>
        <taxon>Streptosporangiales</taxon>
        <taxon>Thermomonosporaceae</taxon>
        <taxon>Actinomadura</taxon>
    </lineage>
</organism>
<keyword evidence="3" id="KW-0731">Sigma factor</keyword>
<dbReference type="GO" id="GO:0016987">
    <property type="term" value="F:sigma factor activity"/>
    <property type="evidence" value="ECO:0007669"/>
    <property type="project" value="UniProtKB-KW"/>
</dbReference>
<evidence type="ECO:0000313" key="8">
    <source>
        <dbReference type="Proteomes" id="UP000483004"/>
    </source>
</evidence>
<dbReference type="NCBIfam" id="TIGR02937">
    <property type="entry name" value="sigma70-ECF"/>
    <property type="match status" value="1"/>
</dbReference>
<dbReference type="OrthoDB" id="9803203at2"/>
<name>A0A6L3W4U2_9ACTN</name>
<dbReference type="InterPro" id="IPR036388">
    <property type="entry name" value="WH-like_DNA-bd_sf"/>
</dbReference>
<gene>
    <name evidence="7" type="ORF">F9B16_01455</name>
</gene>
<evidence type="ECO:0000256" key="2">
    <source>
        <dbReference type="ARBA" id="ARBA00023015"/>
    </source>
</evidence>
<evidence type="ECO:0000313" key="7">
    <source>
        <dbReference type="EMBL" id="KAB2389939.1"/>
    </source>
</evidence>
<feature type="domain" description="RNA polymerase sigma factor 70 region 4 type 2" evidence="6">
    <location>
        <begin position="102"/>
        <end position="149"/>
    </location>
</feature>
<sequence>MDTAGELFERHRAALSAAAYRMLGNRADADDVLQEAWLRWSRVDHRSVADPGAYLFRLVTRQAIDELRKIRARREVPASGDRPSEPGVEPRPVDAVAAGVLVVLETLAPTERAVFLLHDVFGFSHAEIAAIVGRTERAVRQMAYRARRHVRARRPRFRPTPAEHRATTERFLAAAALGGDLAGYGTACARELQSFRHV</sequence>
<dbReference type="AlphaFoldDB" id="A0A6L3W4U2"/>
<protein>
    <submittedName>
        <fullName evidence="7">Sigma-70 family RNA polymerase sigma factor</fullName>
    </submittedName>
</protein>